<dbReference type="SUPFAM" id="SSF54001">
    <property type="entry name" value="Cysteine proteinases"/>
    <property type="match status" value="1"/>
</dbReference>
<dbReference type="Pfam" id="PF00877">
    <property type="entry name" value="NLPC_P60"/>
    <property type="match status" value="1"/>
</dbReference>
<keyword evidence="3" id="KW-0378">Hydrolase</keyword>
<evidence type="ECO:0000256" key="5">
    <source>
        <dbReference type="SAM" id="MobiDB-lite"/>
    </source>
</evidence>
<evidence type="ECO:0000256" key="4">
    <source>
        <dbReference type="ARBA" id="ARBA00022807"/>
    </source>
</evidence>
<keyword evidence="4" id="KW-0788">Thiol protease</keyword>
<evidence type="ECO:0000256" key="1">
    <source>
        <dbReference type="ARBA" id="ARBA00007074"/>
    </source>
</evidence>
<dbReference type="Proteomes" id="UP001257627">
    <property type="component" value="Unassembled WGS sequence"/>
</dbReference>
<feature type="region of interest" description="Disordered" evidence="5">
    <location>
        <begin position="1"/>
        <end position="43"/>
    </location>
</feature>
<dbReference type="PROSITE" id="PS51935">
    <property type="entry name" value="NLPC_P60"/>
    <property type="match status" value="1"/>
</dbReference>
<dbReference type="RefSeq" id="WP_316735953.1">
    <property type="nucleotide sequence ID" value="NZ_JARAKF010000001.1"/>
</dbReference>
<evidence type="ECO:0000256" key="3">
    <source>
        <dbReference type="ARBA" id="ARBA00022801"/>
    </source>
</evidence>
<sequence>MAPERTPRPGGNSLPGLPDSARATAALSGADGPSREEVQQRISSLYDQAENAVGFVNGTRAMTTGSRSRVNTAPETARRRRDPALDDITKTWFDAARTQLGPSAPARLPADRMPNRPAEARPTGPAKRPEDGLANRGRELTARPVLELTAGPSAEAAAGPVAELTGRAVAALPAAPEPAPRSAQEAATALLPALPAGPGQSSLKTSKAKIQRKLALARELVSKHAALWNPGPAAIESRPAEGVWPTPEDQARRQAEEEWQRQQSTALGPDMSLGTGMPLGADMSFGTGVPPATDMSMGTAMSMGTGMPFGADMSLGAGMPLTAGMTPGADMSFGRGIPLSTDMSMGTGMPMGTEMPLGADMSLGAGMPLTAGVPVGTGAFTGAVNTAVGAAESAYGGKAAKALAFAREQIGKPCVWGATGPDSYDSASLVQAAWRAAGVALPRTVHGQATAGAAIPLTDIQFGDLIFFYDNVSHVGFYTGNGMMIHAPSPGASIREESLFFAGQKAIHSALRPA</sequence>
<dbReference type="PANTHER" id="PTHR47359">
    <property type="entry name" value="PEPTIDOGLYCAN DL-ENDOPEPTIDASE CWLO"/>
    <property type="match status" value="1"/>
</dbReference>
<feature type="compositionally biased region" description="Basic and acidic residues" evidence="5">
    <location>
        <begin position="127"/>
        <end position="141"/>
    </location>
</feature>
<feature type="region of interest" description="Disordered" evidence="5">
    <location>
        <begin position="57"/>
        <end position="141"/>
    </location>
</feature>
<organism evidence="7 8">
    <name type="scientific">Streptomyces mirabilis</name>
    <dbReference type="NCBI Taxonomy" id="68239"/>
    <lineage>
        <taxon>Bacteria</taxon>
        <taxon>Bacillati</taxon>
        <taxon>Actinomycetota</taxon>
        <taxon>Actinomycetes</taxon>
        <taxon>Kitasatosporales</taxon>
        <taxon>Streptomycetaceae</taxon>
        <taxon>Streptomyces</taxon>
    </lineage>
</organism>
<comment type="caution">
    <text evidence="7">The sequence shown here is derived from an EMBL/GenBank/DDBJ whole genome shotgun (WGS) entry which is preliminary data.</text>
</comment>
<evidence type="ECO:0000259" key="6">
    <source>
        <dbReference type="PROSITE" id="PS51935"/>
    </source>
</evidence>
<dbReference type="InterPro" id="IPR038765">
    <property type="entry name" value="Papain-like_cys_pep_sf"/>
</dbReference>
<dbReference type="PANTHER" id="PTHR47359:SF3">
    <property type="entry name" value="NLP_P60 DOMAIN-CONTAINING PROTEIN-RELATED"/>
    <property type="match status" value="1"/>
</dbReference>
<feature type="compositionally biased region" description="Basic and acidic residues" evidence="5">
    <location>
        <begin position="249"/>
        <end position="260"/>
    </location>
</feature>
<evidence type="ECO:0000313" key="8">
    <source>
        <dbReference type="Proteomes" id="UP001257627"/>
    </source>
</evidence>
<keyword evidence="8" id="KW-1185">Reference proteome</keyword>
<feature type="region of interest" description="Disordered" evidence="5">
    <location>
        <begin position="232"/>
        <end position="271"/>
    </location>
</feature>
<gene>
    <name evidence="7" type="ORF">PU648_44450</name>
</gene>
<proteinExistence type="inferred from homology"/>
<evidence type="ECO:0000313" key="7">
    <source>
        <dbReference type="EMBL" id="MDU8999288.1"/>
    </source>
</evidence>
<dbReference type="InterPro" id="IPR051794">
    <property type="entry name" value="PG_Endopeptidase_C40"/>
</dbReference>
<dbReference type="Gene3D" id="3.90.1720.10">
    <property type="entry name" value="endopeptidase domain like (from Nostoc punctiforme)"/>
    <property type="match status" value="1"/>
</dbReference>
<comment type="similarity">
    <text evidence="1">Belongs to the peptidase C40 family.</text>
</comment>
<feature type="compositionally biased region" description="Polar residues" evidence="5">
    <location>
        <begin position="60"/>
        <end position="74"/>
    </location>
</feature>
<dbReference type="EMBL" id="JARAKF010000001">
    <property type="protein sequence ID" value="MDU8999288.1"/>
    <property type="molecule type" value="Genomic_DNA"/>
</dbReference>
<name>A0ABU3UZC4_9ACTN</name>
<accession>A0ABU3UZC4</accession>
<keyword evidence="2" id="KW-0645">Protease</keyword>
<feature type="domain" description="NlpC/P60" evidence="6">
    <location>
        <begin position="396"/>
        <end position="514"/>
    </location>
</feature>
<reference evidence="7 8" key="1">
    <citation type="submission" date="2023-02" db="EMBL/GenBank/DDBJ databases">
        <authorList>
            <person name="Maleckis M."/>
        </authorList>
    </citation>
    <scope>NUCLEOTIDE SEQUENCE [LARGE SCALE GENOMIC DNA]</scope>
    <source>
        <strain evidence="7 8">P8-A2</strain>
    </source>
</reference>
<protein>
    <submittedName>
        <fullName evidence="7">NlpC/P60 family protein</fullName>
    </submittedName>
</protein>
<dbReference type="InterPro" id="IPR000064">
    <property type="entry name" value="NLP_P60_dom"/>
</dbReference>
<evidence type="ECO:0000256" key="2">
    <source>
        <dbReference type="ARBA" id="ARBA00022670"/>
    </source>
</evidence>